<reference evidence="2" key="1">
    <citation type="journal article" date="2023" name="Mol. Phylogenet. Evol.">
        <title>Genome-scale phylogeny and comparative genomics of the fungal order Sordariales.</title>
        <authorList>
            <person name="Hensen N."/>
            <person name="Bonometti L."/>
            <person name="Westerberg I."/>
            <person name="Brannstrom I.O."/>
            <person name="Guillou S."/>
            <person name="Cros-Aarteil S."/>
            <person name="Calhoun S."/>
            <person name="Haridas S."/>
            <person name="Kuo A."/>
            <person name="Mondo S."/>
            <person name="Pangilinan J."/>
            <person name="Riley R."/>
            <person name="LaButti K."/>
            <person name="Andreopoulos B."/>
            <person name="Lipzen A."/>
            <person name="Chen C."/>
            <person name="Yan M."/>
            <person name="Daum C."/>
            <person name="Ng V."/>
            <person name="Clum A."/>
            <person name="Steindorff A."/>
            <person name="Ohm R.A."/>
            <person name="Martin F."/>
            <person name="Silar P."/>
            <person name="Natvig D.O."/>
            <person name="Lalanne C."/>
            <person name="Gautier V."/>
            <person name="Ament-Velasquez S.L."/>
            <person name="Kruys A."/>
            <person name="Hutchinson M.I."/>
            <person name="Powell A.J."/>
            <person name="Barry K."/>
            <person name="Miller A.N."/>
            <person name="Grigoriev I.V."/>
            <person name="Debuchy R."/>
            <person name="Gladieux P."/>
            <person name="Hiltunen Thoren M."/>
            <person name="Johannesson H."/>
        </authorList>
    </citation>
    <scope>NUCLEOTIDE SEQUENCE</scope>
    <source>
        <strain evidence="2">CBS 731.68</strain>
    </source>
</reference>
<feature type="compositionally biased region" description="Polar residues" evidence="1">
    <location>
        <begin position="44"/>
        <end position="61"/>
    </location>
</feature>
<comment type="caution">
    <text evidence="2">The sequence shown here is derived from an EMBL/GenBank/DDBJ whole genome shotgun (WGS) entry which is preliminary data.</text>
</comment>
<dbReference type="GeneID" id="87822948"/>
<organism evidence="2 3">
    <name type="scientific">Parathielavia appendiculata</name>
    <dbReference type="NCBI Taxonomy" id="2587402"/>
    <lineage>
        <taxon>Eukaryota</taxon>
        <taxon>Fungi</taxon>
        <taxon>Dikarya</taxon>
        <taxon>Ascomycota</taxon>
        <taxon>Pezizomycotina</taxon>
        <taxon>Sordariomycetes</taxon>
        <taxon>Sordariomycetidae</taxon>
        <taxon>Sordariales</taxon>
        <taxon>Chaetomiaceae</taxon>
        <taxon>Parathielavia</taxon>
    </lineage>
</organism>
<evidence type="ECO:0000313" key="2">
    <source>
        <dbReference type="EMBL" id="KAK4127197.1"/>
    </source>
</evidence>
<feature type="region of interest" description="Disordered" evidence="1">
    <location>
        <begin position="1"/>
        <end position="28"/>
    </location>
</feature>
<proteinExistence type="predicted"/>
<keyword evidence="3" id="KW-1185">Reference proteome</keyword>
<protein>
    <submittedName>
        <fullName evidence="2">Uncharacterized protein</fullName>
    </submittedName>
</protein>
<accession>A0AAN6U6B6</accession>
<dbReference type="AlphaFoldDB" id="A0AAN6U6B6"/>
<feature type="region of interest" description="Disordered" evidence="1">
    <location>
        <begin position="41"/>
        <end position="70"/>
    </location>
</feature>
<sequence>MNAEHSTPKETYGSSNNPIPSHTSTRPLSESYLGRASMHVATTPDATSSRCHSTYSSNPRNTKTKEDPSQCGANGVCSTRLNQCRCQTAGVSVPALQTQGAGVCRVTSQGYASHRQKGISHDGCLCHRSLAIYIARGTACGSKHHRCGAPILRSTVSPSRQHAPLTFFPRATSVSLSPSCGFTRQSPQQLPCKTCCLLLRAIPLDTHAHAPACRALPCHSGAACLQLTPVRANCPGKSSRSCRLKSIQPQDTQARTLRIHRRPWKSHRTMAALIIPEKRTAARNAKRPLDPYRREWRLRQGFLSESCVLALSAFHDHFPRKVKGCESRRTRGE</sequence>
<evidence type="ECO:0000313" key="3">
    <source>
        <dbReference type="Proteomes" id="UP001302602"/>
    </source>
</evidence>
<gene>
    <name evidence="2" type="ORF">N657DRAFT_198199</name>
</gene>
<reference evidence="2" key="2">
    <citation type="submission" date="2023-05" db="EMBL/GenBank/DDBJ databases">
        <authorList>
            <consortium name="Lawrence Berkeley National Laboratory"/>
            <person name="Steindorff A."/>
            <person name="Hensen N."/>
            <person name="Bonometti L."/>
            <person name="Westerberg I."/>
            <person name="Brannstrom I.O."/>
            <person name="Guillou S."/>
            <person name="Cros-Aarteil S."/>
            <person name="Calhoun S."/>
            <person name="Haridas S."/>
            <person name="Kuo A."/>
            <person name="Mondo S."/>
            <person name="Pangilinan J."/>
            <person name="Riley R."/>
            <person name="Labutti K."/>
            <person name="Andreopoulos B."/>
            <person name="Lipzen A."/>
            <person name="Chen C."/>
            <person name="Yanf M."/>
            <person name="Daum C."/>
            <person name="Ng V."/>
            <person name="Clum A."/>
            <person name="Ohm R."/>
            <person name="Martin F."/>
            <person name="Silar P."/>
            <person name="Natvig D."/>
            <person name="Lalanne C."/>
            <person name="Gautier V."/>
            <person name="Ament-Velasquez S.L."/>
            <person name="Kruys A."/>
            <person name="Hutchinson M.I."/>
            <person name="Powell A.J."/>
            <person name="Barry K."/>
            <person name="Miller A.N."/>
            <person name="Grigoriev I.V."/>
            <person name="Debuchy R."/>
            <person name="Gladieux P."/>
            <person name="Thoren M.H."/>
            <person name="Johannesson H."/>
        </authorList>
    </citation>
    <scope>NUCLEOTIDE SEQUENCE</scope>
    <source>
        <strain evidence="2">CBS 731.68</strain>
    </source>
</reference>
<name>A0AAN6U6B6_9PEZI</name>
<dbReference type="RefSeq" id="XP_062650968.1">
    <property type="nucleotide sequence ID" value="XM_062786182.1"/>
</dbReference>
<feature type="compositionally biased region" description="Polar residues" evidence="1">
    <location>
        <begin position="12"/>
        <end position="28"/>
    </location>
</feature>
<dbReference type="EMBL" id="MU853224">
    <property type="protein sequence ID" value="KAK4127197.1"/>
    <property type="molecule type" value="Genomic_DNA"/>
</dbReference>
<dbReference type="Proteomes" id="UP001302602">
    <property type="component" value="Unassembled WGS sequence"/>
</dbReference>
<evidence type="ECO:0000256" key="1">
    <source>
        <dbReference type="SAM" id="MobiDB-lite"/>
    </source>
</evidence>